<evidence type="ECO:0000313" key="1">
    <source>
        <dbReference type="EMBL" id="AFZ38329.1"/>
    </source>
</evidence>
<organism evidence="1 2">
    <name type="scientific">Stanieria cyanosphaera (strain ATCC 29371 / PCC 7437)</name>
    <dbReference type="NCBI Taxonomy" id="111780"/>
    <lineage>
        <taxon>Bacteria</taxon>
        <taxon>Bacillati</taxon>
        <taxon>Cyanobacteriota</taxon>
        <taxon>Cyanophyceae</taxon>
        <taxon>Pleurocapsales</taxon>
        <taxon>Dermocarpellaceae</taxon>
        <taxon>Stanieria</taxon>
    </lineage>
</organism>
<dbReference type="HOGENOM" id="CLU_1659666_0_0_3"/>
<dbReference type="RefSeq" id="WP_015195705.1">
    <property type="nucleotide sequence ID" value="NC_019750.1"/>
</dbReference>
<dbReference type="OrthoDB" id="511028at2"/>
<dbReference type="KEGG" id="scs:Sta7437_4902"/>
<name>K9Y1W9_STAC7</name>
<sequence>MKYLGFVNVEKGWKWLKSLESKLEKERWNRKINCSGRKCLWFGVGVELGFKNSIFVGEKINNGLRKRCNELWGGEDWNSILVYKYEKGVELKDHIDRDIFDNKVVIINFCKDLMSGFRYDGDIYWLKNGEVIEIDNKKRHGVCKVNEERWSVSIRKVIC</sequence>
<dbReference type="SUPFAM" id="SSF51197">
    <property type="entry name" value="Clavaminate synthase-like"/>
    <property type="match status" value="1"/>
</dbReference>
<gene>
    <name evidence="1" type="ordered locus">Sta7437_4902</name>
</gene>
<keyword evidence="1" id="KW-0614">Plasmid</keyword>
<protein>
    <recommendedName>
        <fullName evidence="3">Fe2OG dioxygenase domain-containing protein</fullName>
    </recommendedName>
</protein>
<dbReference type="EMBL" id="CP003656">
    <property type="protein sequence ID" value="AFZ38329.1"/>
    <property type="molecule type" value="Genomic_DNA"/>
</dbReference>
<dbReference type="AlphaFoldDB" id="K9Y1W9"/>
<reference evidence="2" key="1">
    <citation type="journal article" date="2013" name="Proc. Natl. Acad. Sci. U.S.A.">
        <title>Improving the coverage of the cyanobacterial phylum using diversity-driven genome sequencing.</title>
        <authorList>
            <person name="Shih P.M."/>
            <person name="Wu D."/>
            <person name="Latifi A."/>
            <person name="Axen S.D."/>
            <person name="Fewer D.P."/>
            <person name="Talla E."/>
            <person name="Calteau A."/>
            <person name="Cai F."/>
            <person name="Tandeau de Marsac N."/>
            <person name="Rippka R."/>
            <person name="Herdman M."/>
            <person name="Sivonen K."/>
            <person name="Coursin T."/>
            <person name="Laurent T."/>
            <person name="Goodwin L."/>
            <person name="Nolan M."/>
            <person name="Davenport K.W."/>
            <person name="Han C.S."/>
            <person name="Rubin E.M."/>
            <person name="Eisen J.A."/>
            <person name="Woyke T."/>
            <person name="Gugger M."/>
            <person name="Kerfeld C.A."/>
        </authorList>
    </citation>
    <scope>NUCLEOTIDE SEQUENCE [LARGE SCALE GENOMIC DNA]</scope>
    <source>
        <strain evidence="2">ATCC 29371 / PCC 7437</strain>
        <plasmid evidence="2">Plasmid pSTA7437.03</plasmid>
    </source>
</reference>
<accession>K9Y1W9</accession>
<evidence type="ECO:0000313" key="2">
    <source>
        <dbReference type="Proteomes" id="UP000010473"/>
    </source>
</evidence>
<evidence type="ECO:0008006" key="3">
    <source>
        <dbReference type="Google" id="ProtNLM"/>
    </source>
</evidence>
<proteinExistence type="predicted"/>
<geneLocation type="plasmid" evidence="1 2">
    <name>pSTA7437.03</name>
</geneLocation>
<keyword evidence="2" id="KW-1185">Reference proteome</keyword>
<dbReference type="Proteomes" id="UP000010473">
    <property type="component" value="Plasmid pSTA7437.03"/>
</dbReference>